<evidence type="ECO:0008006" key="4">
    <source>
        <dbReference type="Google" id="ProtNLM"/>
    </source>
</evidence>
<organism evidence="2 3">
    <name type="scientific">Kocuria coralli</name>
    <dbReference type="NCBI Taxonomy" id="1461025"/>
    <lineage>
        <taxon>Bacteria</taxon>
        <taxon>Bacillati</taxon>
        <taxon>Actinomycetota</taxon>
        <taxon>Actinomycetes</taxon>
        <taxon>Micrococcales</taxon>
        <taxon>Micrococcaceae</taxon>
        <taxon>Kocuria</taxon>
    </lineage>
</organism>
<keyword evidence="1" id="KW-0812">Transmembrane</keyword>
<dbReference type="AlphaFoldDB" id="A0A5J5KV49"/>
<dbReference type="RefSeq" id="WP_158034705.1">
    <property type="nucleotide sequence ID" value="NZ_ML708626.1"/>
</dbReference>
<dbReference type="EMBL" id="SZWF01000022">
    <property type="protein sequence ID" value="KAA9393268.1"/>
    <property type="molecule type" value="Genomic_DNA"/>
</dbReference>
<evidence type="ECO:0000313" key="2">
    <source>
        <dbReference type="EMBL" id="KAA9393268.1"/>
    </source>
</evidence>
<feature type="transmembrane region" description="Helical" evidence="1">
    <location>
        <begin position="161"/>
        <end position="182"/>
    </location>
</feature>
<keyword evidence="3" id="KW-1185">Reference proteome</keyword>
<feature type="transmembrane region" description="Helical" evidence="1">
    <location>
        <begin position="41"/>
        <end position="60"/>
    </location>
</feature>
<dbReference type="OrthoDB" id="4879745at2"/>
<feature type="transmembrane region" description="Helical" evidence="1">
    <location>
        <begin position="12"/>
        <end position="35"/>
    </location>
</feature>
<gene>
    <name evidence="2" type="ORF">FCK90_12835</name>
</gene>
<evidence type="ECO:0000313" key="3">
    <source>
        <dbReference type="Proteomes" id="UP000325957"/>
    </source>
</evidence>
<sequence length="198" mass="20358">MTQEHSAAALRALAVPTLVRAGVTLAFAACTIFITEPSHTTGTWLLALWFAGTGLGILWTERRGSGHESLSLGALDASQRSTGYLALLGAVATIAFGGSLTGLSLVVSLVLVLIGLPELWVGSTRRGSHPLGRDWLLTGLVGTGAAIGVLLVSGIDMHAVLGVTGGSAIISGVFLLISGLTLRHDARQREVSARPDDA</sequence>
<proteinExistence type="predicted"/>
<feature type="transmembrane region" description="Helical" evidence="1">
    <location>
        <begin position="135"/>
        <end position="155"/>
    </location>
</feature>
<keyword evidence="1" id="KW-0472">Membrane</keyword>
<dbReference type="Proteomes" id="UP000325957">
    <property type="component" value="Unassembled WGS sequence"/>
</dbReference>
<comment type="caution">
    <text evidence="2">The sequence shown here is derived from an EMBL/GenBank/DDBJ whole genome shotgun (WGS) entry which is preliminary data.</text>
</comment>
<reference evidence="2 3" key="1">
    <citation type="submission" date="2019-05" db="EMBL/GenBank/DDBJ databases">
        <title>Kocuria coralli sp. nov., a novel actinobacterium isolated from coral reef seawater.</title>
        <authorList>
            <person name="Li J."/>
        </authorList>
    </citation>
    <scope>NUCLEOTIDE SEQUENCE [LARGE SCALE GENOMIC DNA]</scope>
    <source>
        <strain evidence="2 3">SCSIO 13007</strain>
    </source>
</reference>
<evidence type="ECO:0000256" key="1">
    <source>
        <dbReference type="SAM" id="Phobius"/>
    </source>
</evidence>
<name>A0A5J5KV49_9MICC</name>
<keyword evidence="1" id="KW-1133">Transmembrane helix</keyword>
<accession>A0A5J5KV49</accession>
<feature type="transmembrane region" description="Helical" evidence="1">
    <location>
        <begin position="81"/>
        <end position="99"/>
    </location>
</feature>
<protein>
    <recommendedName>
        <fullName evidence="4">DUF308 domain-containing protein</fullName>
    </recommendedName>
</protein>